<dbReference type="Gene3D" id="3.10.180.10">
    <property type="entry name" value="2,3-Dihydroxybiphenyl 1,2-Dioxygenase, domain 1"/>
    <property type="match status" value="2"/>
</dbReference>
<dbReference type="SMART" id="SM00146">
    <property type="entry name" value="PI3Kc"/>
    <property type="match status" value="1"/>
</dbReference>
<dbReference type="GO" id="GO:0005942">
    <property type="term" value="C:phosphatidylinositol 3-kinase complex"/>
    <property type="evidence" value="ECO:0007669"/>
    <property type="project" value="TreeGrafter"/>
</dbReference>
<feature type="compositionally biased region" description="Low complexity" evidence="8">
    <location>
        <begin position="13"/>
        <end position="33"/>
    </location>
</feature>
<dbReference type="InterPro" id="IPR002347">
    <property type="entry name" value="SDR_fam"/>
</dbReference>
<dbReference type="PRINTS" id="PR00081">
    <property type="entry name" value="GDHRDH"/>
</dbReference>
<dbReference type="FunFam" id="1.10.1070.11:FF:000001">
    <property type="entry name" value="Phosphatidylinositol 4,5-bisphosphate 3-kinase catalytic subunit"/>
    <property type="match status" value="1"/>
</dbReference>
<dbReference type="Gene3D" id="2.60.120.10">
    <property type="entry name" value="Jelly Rolls"/>
    <property type="match status" value="1"/>
</dbReference>
<keyword evidence="6" id="KW-0067">ATP-binding</keyword>
<dbReference type="InterPro" id="IPR001263">
    <property type="entry name" value="PI3K_accessory_dom"/>
</dbReference>
<dbReference type="InterPro" id="IPR035448">
    <property type="entry name" value="PI3Kc"/>
</dbReference>
<dbReference type="InterPro" id="IPR036940">
    <property type="entry name" value="PI3/4_kinase_cat_sf"/>
</dbReference>
<dbReference type="GO" id="GO:0016477">
    <property type="term" value="P:cell migration"/>
    <property type="evidence" value="ECO:0007669"/>
    <property type="project" value="TreeGrafter"/>
</dbReference>
<dbReference type="InterPro" id="IPR011009">
    <property type="entry name" value="Kinase-like_dom_sf"/>
</dbReference>
<evidence type="ECO:0000256" key="8">
    <source>
        <dbReference type="SAM" id="MobiDB-lite"/>
    </source>
</evidence>
<evidence type="ECO:0000259" key="13">
    <source>
        <dbReference type="PROSITE" id="PS51819"/>
    </source>
</evidence>
<dbReference type="GO" id="GO:0043491">
    <property type="term" value="P:phosphatidylinositol 3-kinase/protein kinase B signal transduction"/>
    <property type="evidence" value="ECO:0007669"/>
    <property type="project" value="TreeGrafter"/>
</dbReference>
<dbReference type="Proteomes" id="UP001165082">
    <property type="component" value="Unassembled WGS sequence"/>
</dbReference>
<dbReference type="PROSITE" id="PS50042">
    <property type="entry name" value="CNMP_BINDING_3"/>
    <property type="match status" value="1"/>
</dbReference>
<evidence type="ECO:0000256" key="1">
    <source>
        <dbReference type="ARBA" id="ARBA00001498"/>
    </source>
</evidence>
<feature type="domain" description="PI3K/PI4K catalytic" evidence="10">
    <location>
        <begin position="1003"/>
        <end position="1357"/>
    </location>
</feature>
<sequence>MDVPNPLPPPSSAPRNRSVILGGKSVLVSSSSLPHSQNHNTSANKVPGGDFTVPKSRRDLVKRSETRALRNLEAGEPKQKTDSLLENENLRKMLGQEKRKRQDLEKKCHNLLSEIEELRDKLQRLELSESNSGGLSAGGLRVGGFSFLKSIPLFQSLSEAQLSKLSASLESRRFMDGDVIINQGDPGNTFYVIESGEVVVTIREFSTGPSDSPSQSGPLPFTTKTLMTLGPGDYFGERALLTDEPRAASCTAQGSVLCQMLDAETFNEALSGVQDLLGDRIQAYEHDLKATSVQQLENHIRVYTEALNEVRTARPMTDKMTKRRTSSSQNPSHIKGKVVLEILENVNPESDIKGIIANIQASLQISFCGSVALYLVRNTSDEDSDGGRSSSPLSLSLLSCVDLMGDGTPTLQKIALNCASSGVPVTNSHDLDNSENVIFLPLTEIDDDNVQFIASPVYFSGSEKQSQRSLNDIQAVIVVHHPESAFEALDIDILDSVANHVGEVFRDKNEHLNIVEGIGNVRDINLCDEVFSLRLECLSRIPSHVAREVFLRINIFHGTESIAEEYQSPSALVGAKKPTSDGRRSSDADEIALKSQFHSEGGDGFADFQGDVASFGITVRNLPLASKIIVTCHNSKNQSIIGHFIVPVFSEDKTLHSFQSESHIFVHAELTEHMRDFESVGAESSGNMVLDLVSGCACDVKSKRHNRTTPLLEKFKHVDTEQLVQTGYSDAKKRRRSSMSTKTAKRDSVDRRGGRSSMQSDADVLSHSKFLPEAVKNIILSVHLEGLTNDEKKLLWMSRRELKDYPSALPTLLLAVDYGNRNQVVEAESMMEEWAESENPLDALQLLDVRYASPKVREYAVRMLNVMTDEELSEVMLQLVQVLKFEPHYDTALCRFLLRRSLLNPFVCGHTLFWMLQSERHIADTKHHCRVLLELYLRNCGEHRVSLGHQMFIVNRLEDVCQIVKKADGNNRGNVLKDELKKIVFPKSFQLPLDPYKSCKGIDVSKCRVMSSKKMPLWLTFIREDPWEPNFVVLFKSGDDLRQDQLTLQILRVMDRLWKDEGLDLKMSPYRCCATGFEQGMLEVVQDSATIAGITCSGLSGQGARLLEITKETMKGRGSIERWLERHNGGKRTENLLQGIEPKGGVLVDFKTAPPKYVLGSEEQSSNGFEVNEREPNSMHDPTEERKIEFVNPIQQGTKMYNALENFTKSCAGYAVATYVLGIGDRHNDNVMITKDGKFFHIDFGHFLGNFKSKFGYKRERAPFVFTQHMAQVLGGRRMGERYRKFEDSCAQAFNILRRHSNTFLVLFNLMIGCQIPELESSQDLLWLVDTMKVQQSDEEAAGRFEKLIHESLKCQTTRVMHLLHIIKHDKGVVLITGCDSGFGRGLVEACVEQGFEVVAACYTTNGANQYDDIENAYAVVADLTDDGGISKIVTFTKTKIGVRGLFALVNNAGVAFPGNVEWAKPPTFEATMKLNFFAPVKLVYELLPSIKRAKGRVVNVTSVDGFINLPTNAAYCSSKHALESYSDVLRCEMKPWGVDVVVVQPATMRTPMAMAFADSWGKSFKTADSDRRAAYGDLWAEKVTQAMKKGIDDIAQPPSLTVSALLDALVLTAPPTRIATGTASWLVFKPLSKLGDRMRDTVLYAMTFGAAGKPRSLASPSPEEGVVSHLTVKVSDLALSISWYKTLGFTLVGGPDSSQALLRGGAHKKWQPLLLLSSSSSVERPESWSAGMQRLCIYVKDFDAEVGRLREAGLEPYAPVAGKREQIAAYKDPDGFVVYLIVFHLPLGPIVDASRFWYGAHDPMMFHLSINVANDFEVAKSSYSMVGFSKVVYEVGRDKHQKNLLPAFGLSENDTHIDGVRMCQLPNDAFSITLLKWTSPETKREGGEALNSLAITVSNVDEAVQNAREAGFKVEEKKLARIPLFGEALVGAAFVEGVRIEYIKYLD</sequence>
<evidence type="ECO:0000256" key="5">
    <source>
        <dbReference type="ARBA" id="ARBA00022777"/>
    </source>
</evidence>
<dbReference type="PROSITE" id="PS00915">
    <property type="entry name" value="PI3_4_KINASE_1"/>
    <property type="match status" value="1"/>
</dbReference>
<dbReference type="EMBL" id="BRXZ01001499">
    <property type="protein sequence ID" value="GMH72667.1"/>
    <property type="molecule type" value="Genomic_DNA"/>
</dbReference>
<comment type="similarity">
    <text evidence="7">Belongs to the PI3/PI4-kinase family.</text>
</comment>
<dbReference type="InterPro" id="IPR016024">
    <property type="entry name" value="ARM-type_fold"/>
</dbReference>
<evidence type="ECO:0000256" key="3">
    <source>
        <dbReference type="ARBA" id="ARBA00022679"/>
    </source>
</evidence>
<dbReference type="PROSITE" id="PS51545">
    <property type="entry name" value="PIK_HELICAL"/>
    <property type="match status" value="1"/>
</dbReference>
<evidence type="ECO:0000313" key="15">
    <source>
        <dbReference type="Proteomes" id="UP001165082"/>
    </source>
</evidence>
<dbReference type="SUPFAM" id="SSF48371">
    <property type="entry name" value="ARM repeat"/>
    <property type="match status" value="1"/>
</dbReference>
<dbReference type="PROSITE" id="PS00061">
    <property type="entry name" value="ADH_SHORT"/>
    <property type="match status" value="1"/>
</dbReference>
<feature type="region of interest" description="Disordered" evidence="8">
    <location>
        <begin position="1161"/>
        <end position="1183"/>
    </location>
</feature>
<dbReference type="Pfam" id="PF00454">
    <property type="entry name" value="PI3_PI4_kinase"/>
    <property type="match status" value="1"/>
</dbReference>
<evidence type="ECO:0000259" key="9">
    <source>
        <dbReference type="PROSITE" id="PS50042"/>
    </source>
</evidence>
<dbReference type="InterPro" id="IPR004360">
    <property type="entry name" value="Glyas_Fos-R_dOase_dom"/>
</dbReference>
<dbReference type="InterPro" id="IPR020904">
    <property type="entry name" value="Sc_DH/Rdtase_CS"/>
</dbReference>
<evidence type="ECO:0000256" key="7">
    <source>
        <dbReference type="PROSITE-ProRule" id="PRU00880"/>
    </source>
</evidence>
<reference evidence="14" key="1">
    <citation type="submission" date="2022-07" db="EMBL/GenBank/DDBJ databases">
        <title>Genome analysis of Parmales, a sister group of diatoms, reveals the evolutionary specialization of diatoms from phago-mixotrophs to photoautotrophs.</title>
        <authorList>
            <person name="Ban H."/>
            <person name="Sato S."/>
            <person name="Yoshikawa S."/>
            <person name="Kazumasa Y."/>
            <person name="Nakamura Y."/>
            <person name="Ichinomiya M."/>
            <person name="Saitoh K."/>
            <person name="Sato N."/>
            <person name="Blanc-Mathieu R."/>
            <person name="Endo H."/>
            <person name="Kuwata A."/>
            <person name="Ogata H."/>
        </authorList>
    </citation>
    <scope>NUCLEOTIDE SEQUENCE</scope>
</reference>
<dbReference type="GO" id="GO:0050920">
    <property type="term" value="P:regulation of chemotaxis"/>
    <property type="evidence" value="ECO:0007669"/>
    <property type="project" value="UniProtKB-ARBA"/>
</dbReference>
<evidence type="ECO:0000256" key="4">
    <source>
        <dbReference type="ARBA" id="ARBA00022741"/>
    </source>
</evidence>
<dbReference type="GO" id="GO:0005737">
    <property type="term" value="C:cytoplasm"/>
    <property type="evidence" value="ECO:0007669"/>
    <property type="project" value="TreeGrafter"/>
</dbReference>
<dbReference type="Gene3D" id="3.40.50.720">
    <property type="entry name" value="NAD(P)-binding Rossmann-like Domain"/>
    <property type="match status" value="1"/>
</dbReference>
<accession>A0A9W7ANN3</accession>
<keyword evidence="4" id="KW-0547">Nucleotide-binding</keyword>
<dbReference type="Gene3D" id="1.25.40.70">
    <property type="entry name" value="Phosphatidylinositol 3-kinase, accessory domain (PIK)"/>
    <property type="match status" value="1"/>
</dbReference>
<dbReference type="FunFam" id="3.30.1010.10:FF:000008">
    <property type="entry name" value="Phosphatidylinositol 4,5-bisphosphate 3-kinase catalytic subunit gamma"/>
    <property type="match status" value="1"/>
</dbReference>
<dbReference type="PROSITE" id="PS00888">
    <property type="entry name" value="CNMP_BINDING_1"/>
    <property type="match status" value="1"/>
</dbReference>
<dbReference type="Pfam" id="PF00613">
    <property type="entry name" value="PI3Ka"/>
    <property type="match status" value="1"/>
</dbReference>
<dbReference type="SMART" id="SM00145">
    <property type="entry name" value="PI3Ka"/>
    <property type="match status" value="1"/>
</dbReference>
<evidence type="ECO:0000256" key="6">
    <source>
        <dbReference type="ARBA" id="ARBA00022840"/>
    </source>
</evidence>
<feature type="domain" description="PIK helical" evidence="11">
    <location>
        <begin position="761"/>
        <end position="939"/>
    </location>
</feature>
<dbReference type="Pfam" id="PF00106">
    <property type="entry name" value="adh_short"/>
    <property type="match status" value="1"/>
</dbReference>
<gene>
    <name evidence="14" type="ORF">TrRE_jg3877</name>
</gene>
<feature type="region of interest" description="Disordered" evidence="8">
    <location>
        <begin position="1"/>
        <end position="88"/>
    </location>
</feature>
<comment type="catalytic activity">
    <reaction evidence="1">
        <text>a 1,2-diacyl-sn-glycero-3-phospho-(1D-myo-inositol) + ATP = a 1,2-diacyl-sn-glycero-3-phospho-(1D-myo-inositol-3-phosphate) + ADP + H(+)</text>
        <dbReference type="Rhea" id="RHEA:12709"/>
        <dbReference type="ChEBI" id="CHEBI:15378"/>
        <dbReference type="ChEBI" id="CHEBI:30616"/>
        <dbReference type="ChEBI" id="CHEBI:57880"/>
        <dbReference type="ChEBI" id="CHEBI:58088"/>
        <dbReference type="ChEBI" id="CHEBI:456216"/>
        <dbReference type="EC" id="2.7.1.137"/>
    </reaction>
</comment>
<dbReference type="InterPro" id="IPR042236">
    <property type="entry name" value="PI3K_accessory_sf"/>
</dbReference>
<dbReference type="CDD" id="cd00038">
    <property type="entry name" value="CAP_ED"/>
    <property type="match status" value="1"/>
</dbReference>
<dbReference type="CDD" id="cd06587">
    <property type="entry name" value="VOC"/>
    <property type="match status" value="1"/>
</dbReference>
<dbReference type="Gene3D" id="3.30.1010.10">
    <property type="entry name" value="Phosphatidylinositol 3-kinase Catalytic Subunit, Chain A, domain 4"/>
    <property type="match status" value="1"/>
</dbReference>
<dbReference type="PROSITE" id="PS00916">
    <property type="entry name" value="PI3_4_KINASE_2"/>
    <property type="match status" value="1"/>
</dbReference>
<dbReference type="PANTHER" id="PTHR10048:SF14">
    <property type="entry name" value="LD28067P"/>
    <property type="match status" value="1"/>
</dbReference>
<dbReference type="GO" id="GO:0016303">
    <property type="term" value="F:1-phosphatidylinositol-3-kinase activity"/>
    <property type="evidence" value="ECO:0007669"/>
    <property type="project" value="UniProtKB-EC"/>
</dbReference>
<evidence type="ECO:0000259" key="10">
    <source>
        <dbReference type="PROSITE" id="PS50290"/>
    </source>
</evidence>
<dbReference type="SUPFAM" id="SSF54593">
    <property type="entry name" value="Glyoxalase/Bleomycin resistance protein/Dihydroxybiphenyl dioxygenase"/>
    <property type="match status" value="1"/>
</dbReference>
<dbReference type="PROSITE" id="PS51819">
    <property type="entry name" value="VOC"/>
    <property type="match status" value="1"/>
</dbReference>
<dbReference type="InterPro" id="IPR036291">
    <property type="entry name" value="NAD(P)-bd_dom_sf"/>
</dbReference>
<dbReference type="CDD" id="cd00891">
    <property type="entry name" value="PI3Kc"/>
    <property type="match status" value="1"/>
</dbReference>
<dbReference type="GO" id="GO:0035005">
    <property type="term" value="F:1-phosphatidylinositol-4-phosphate 3-kinase activity"/>
    <property type="evidence" value="ECO:0007669"/>
    <property type="project" value="TreeGrafter"/>
</dbReference>
<keyword evidence="3" id="KW-0808">Transferase</keyword>
<dbReference type="Gene3D" id="1.10.1070.11">
    <property type="entry name" value="Phosphatidylinositol 3-/4-kinase, catalytic domain"/>
    <property type="match status" value="1"/>
</dbReference>
<dbReference type="SMART" id="SM00100">
    <property type="entry name" value="cNMP"/>
    <property type="match status" value="1"/>
</dbReference>
<dbReference type="SUPFAM" id="SSF51735">
    <property type="entry name" value="NAD(P)-binding Rossmann-fold domains"/>
    <property type="match status" value="1"/>
</dbReference>
<proteinExistence type="inferred from homology"/>
<dbReference type="InterPro" id="IPR018488">
    <property type="entry name" value="cNMP-bd_CS"/>
</dbReference>
<evidence type="ECO:0000259" key="11">
    <source>
        <dbReference type="PROSITE" id="PS51545"/>
    </source>
</evidence>
<feature type="domain" description="VOC" evidence="13">
    <location>
        <begin position="1667"/>
        <end position="1784"/>
    </location>
</feature>
<feature type="compositionally biased region" description="Basic and acidic residues" evidence="8">
    <location>
        <begin position="744"/>
        <end position="753"/>
    </location>
</feature>
<dbReference type="InterPro" id="IPR037523">
    <property type="entry name" value="VOC_core"/>
</dbReference>
<dbReference type="GO" id="GO:0005886">
    <property type="term" value="C:plasma membrane"/>
    <property type="evidence" value="ECO:0007669"/>
    <property type="project" value="TreeGrafter"/>
</dbReference>
<dbReference type="GO" id="GO:0032060">
    <property type="term" value="P:bleb assembly"/>
    <property type="evidence" value="ECO:0007669"/>
    <property type="project" value="UniProtKB-ARBA"/>
</dbReference>
<protein>
    <recommendedName>
        <fullName evidence="2">phosphatidylinositol 3-kinase</fullName>
        <ecNumber evidence="2">2.7.1.137</ecNumber>
    </recommendedName>
</protein>
<dbReference type="OrthoDB" id="67688at2759"/>
<dbReference type="InterPro" id="IPR000595">
    <property type="entry name" value="cNMP-bd_dom"/>
</dbReference>
<dbReference type="InterPro" id="IPR018936">
    <property type="entry name" value="PI3/4_kinase_CS"/>
</dbReference>
<dbReference type="Pfam" id="PF00027">
    <property type="entry name" value="cNMP_binding"/>
    <property type="match status" value="1"/>
</dbReference>
<feature type="region of interest" description="Disordered" evidence="8">
    <location>
        <begin position="726"/>
        <end position="763"/>
    </location>
</feature>
<dbReference type="PANTHER" id="PTHR10048">
    <property type="entry name" value="PHOSPHATIDYLINOSITOL KINASE"/>
    <property type="match status" value="1"/>
</dbReference>
<dbReference type="InterPro" id="IPR014710">
    <property type="entry name" value="RmlC-like_jellyroll"/>
</dbReference>
<feature type="compositionally biased region" description="Pro residues" evidence="8">
    <location>
        <begin position="1"/>
        <end position="12"/>
    </location>
</feature>
<dbReference type="InterPro" id="IPR018490">
    <property type="entry name" value="cNMP-bd_dom_sf"/>
</dbReference>
<comment type="caution">
    <text evidence="14">The sequence shown here is derived from an EMBL/GenBank/DDBJ whole genome shotgun (WGS) entry which is preliminary data.</text>
</comment>
<dbReference type="InterPro" id="IPR029068">
    <property type="entry name" value="Glyas_Bleomycin-R_OHBP_Dase"/>
</dbReference>
<dbReference type="PROSITE" id="PS50290">
    <property type="entry name" value="PI3_4_KINASE_3"/>
    <property type="match status" value="1"/>
</dbReference>
<feature type="compositionally biased region" description="Basic and acidic residues" evidence="8">
    <location>
        <begin position="56"/>
        <end position="88"/>
    </location>
</feature>
<dbReference type="GO" id="GO:0048015">
    <property type="term" value="P:phosphatidylinositol-mediated signaling"/>
    <property type="evidence" value="ECO:0007669"/>
    <property type="project" value="TreeGrafter"/>
</dbReference>
<evidence type="ECO:0000313" key="14">
    <source>
        <dbReference type="EMBL" id="GMH72667.1"/>
    </source>
</evidence>
<dbReference type="GO" id="GO:0005524">
    <property type="term" value="F:ATP binding"/>
    <property type="evidence" value="ECO:0007669"/>
    <property type="project" value="UniProtKB-KW"/>
</dbReference>
<dbReference type="PRINTS" id="PR00080">
    <property type="entry name" value="SDRFAMILY"/>
</dbReference>
<dbReference type="Pfam" id="PF00903">
    <property type="entry name" value="Glyoxalase"/>
    <property type="match status" value="1"/>
</dbReference>
<dbReference type="SUPFAM" id="SSF56112">
    <property type="entry name" value="Protein kinase-like (PK-like)"/>
    <property type="match status" value="1"/>
</dbReference>
<keyword evidence="5" id="KW-0418">Kinase</keyword>
<dbReference type="InterPro" id="IPR002420">
    <property type="entry name" value="PI3K-type_C2_dom"/>
</dbReference>
<dbReference type="EC" id="2.7.1.137" evidence="2"/>
<feature type="compositionally biased region" description="Polar residues" evidence="8">
    <location>
        <begin position="34"/>
        <end position="44"/>
    </location>
</feature>
<feature type="domain" description="C2 PI3K-type" evidence="12">
    <location>
        <begin position="527"/>
        <end position="716"/>
    </location>
</feature>
<name>A0A9W7ANN3_9STRA</name>
<dbReference type="SUPFAM" id="SSF51206">
    <property type="entry name" value="cAMP-binding domain-like"/>
    <property type="match status" value="1"/>
</dbReference>
<keyword evidence="15" id="KW-1185">Reference proteome</keyword>
<organism evidence="14 15">
    <name type="scientific">Triparma retinervis</name>
    <dbReference type="NCBI Taxonomy" id="2557542"/>
    <lineage>
        <taxon>Eukaryota</taxon>
        <taxon>Sar</taxon>
        <taxon>Stramenopiles</taxon>
        <taxon>Ochrophyta</taxon>
        <taxon>Bolidophyceae</taxon>
        <taxon>Parmales</taxon>
        <taxon>Triparmaceae</taxon>
        <taxon>Triparma</taxon>
    </lineage>
</organism>
<feature type="domain" description="Cyclic nucleotide-binding" evidence="9">
    <location>
        <begin position="153"/>
        <end position="287"/>
    </location>
</feature>
<feature type="compositionally biased region" description="Basic and acidic residues" evidence="8">
    <location>
        <begin position="1171"/>
        <end position="1183"/>
    </location>
</feature>
<dbReference type="InterPro" id="IPR015433">
    <property type="entry name" value="PI3/4_kinase"/>
</dbReference>
<evidence type="ECO:0000259" key="12">
    <source>
        <dbReference type="PROSITE" id="PS51547"/>
    </source>
</evidence>
<dbReference type="InterPro" id="IPR000403">
    <property type="entry name" value="PI3/4_kinase_cat_dom"/>
</dbReference>
<evidence type="ECO:0000256" key="2">
    <source>
        <dbReference type="ARBA" id="ARBA00012073"/>
    </source>
</evidence>
<dbReference type="PROSITE" id="PS51547">
    <property type="entry name" value="C2_PI3K"/>
    <property type="match status" value="1"/>
</dbReference>